<dbReference type="Proteomes" id="UP000656042">
    <property type="component" value="Unassembled WGS sequence"/>
</dbReference>
<accession>A0A8J3BVW2</accession>
<keyword evidence="3" id="KW-1185">Reference proteome</keyword>
<proteinExistence type="predicted"/>
<dbReference type="AlphaFoldDB" id="A0A8J3BVW2"/>
<reference evidence="2" key="1">
    <citation type="journal article" date="2014" name="Int. J. Syst. Evol. Microbiol.">
        <title>Complete genome sequence of Corynebacterium casei LMG S-19264T (=DSM 44701T), isolated from a smear-ripened cheese.</title>
        <authorList>
            <consortium name="US DOE Joint Genome Institute (JGI-PGF)"/>
            <person name="Walter F."/>
            <person name="Albersmeier A."/>
            <person name="Kalinowski J."/>
            <person name="Ruckert C."/>
        </authorList>
    </citation>
    <scope>NUCLEOTIDE SEQUENCE</scope>
    <source>
        <strain evidence="2">CGMCC 4.7299</strain>
    </source>
</reference>
<keyword evidence="1" id="KW-1133">Transmembrane helix</keyword>
<feature type="transmembrane region" description="Helical" evidence="1">
    <location>
        <begin position="137"/>
        <end position="156"/>
    </location>
</feature>
<keyword evidence="1" id="KW-0812">Transmembrane</keyword>
<name>A0A8J3BVW2_9ACTN</name>
<feature type="transmembrane region" description="Helical" evidence="1">
    <location>
        <begin position="66"/>
        <end position="89"/>
    </location>
</feature>
<keyword evidence="1" id="KW-0472">Membrane</keyword>
<comment type="caution">
    <text evidence="2">The sequence shown here is derived from an EMBL/GenBank/DDBJ whole genome shotgun (WGS) entry which is preliminary data.</text>
</comment>
<feature type="transmembrane region" description="Helical" evidence="1">
    <location>
        <begin position="168"/>
        <end position="188"/>
    </location>
</feature>
<evidence type="ECO:0000313" key="2">
    <source>
        <dbReference type="EMBL" id="GGK73297.1"/>
    </source>
</evidence>
<gene>
    <name evidence="2" type="ORF">GCM10012284_03970</name>
</gene>
<dbReference type="EMBL" id="BMMX01000001">
    <property type="protein sequence ID" value="GGK73297.1"/>
    <property type="molecule type" value="Genomic_DNA"/>
</dbReference>
<reference evidence="2" key="2">
    <citation type="submission" date="2020-09" db="EMBL/GenBank/DDBJ databases">
        <authorList>
            <person name="Sun Q."/>
            <person name="Zhou Y."/>
        </authorList>
    </citation>
    <scope>NUCLEOTIDE SEQUENCE</scope>
    <source>
        <strain evidence="2">CGMCC 4.7299</strain>
    </source>
</reference>
<sequence length="476" mass="51988">MPLSEHLLPWLLAKNLFRPYAADSSVPTGVDRLRRWRANLGALAIIVLSLPYQTPHDILDGFLERSAVNVTIAIVTAVALGGLLVVCVSAASPPARQNALHRAKQPAKRVLAAIGMWLGAVVLSVTPMPAVLRIPVLGWYVLFLLTGLFYLARYLFGTEELHPLLGPVVGSVVVTAVTAVGVLSASGGGLPARVALTIAVGGWLTSMVLSVIEAWQHRRTATVEFFWDKGAYRDRTATAAAREPDTPPVWQPIEIPSTATPIRSIDSTRRYRRSNGSPATPLLLGEAVDIAMEMDHRWNATHQPGSLRSRDGDVYQINTGAAAMAYEAVSMLLYRMVIVPARHNVSEWLRLSGLPRTWRSSPRLAAAIGRFADGRWQAAPLPPGWPPWAQPMDDATAEATAWALTVFPEDDIWTRPDLVDLDQQSYRSVKPWAFPTDRRVTVRFAMALSHGSSPAARSLLAVDAGLRDGGHDWSRR</sequence>
<evidence type="ECO:0000313" key="3">
    <source>
        <dbReference type="Proteomes" id="UP000656042"/>
    </source>
</evidence>
<protein>
    <submittedName>
        <fullName evidence="2">Uncharacterized protein</fullName>
    </submittedName>
</protein>
<evidence type="ECO:0000256" key="1">
    <source>
        <dbReference type="SAM" id="Phobius"/>
    </source>
</evidence>
<feature type="transmembrane region" description="Helical" evidence="1">
    <location>
        <begin position="194"/>
        <end position="212"/>
    </location>
</feature>
<feature type="transmembrane region" description="Helical" evidence="1">
    <location>
        <begin position="110"/>
        <end position="131"/>
    </location>
</feature>
<organism evidence="2 3">
    <name type="scientific">Mangrovihabitans endophyticus</name>
    <dbReference type="NCBI Taxonomy" id="1751298"/>
    <lineage>
        <taxon>Bacteria</taxon>
        <taxon>Bacillati</taxon>
        <taxon>Actinomycetota</taxon>
        <taxon>Actinomycetes</taxon>
        <taxon>Micromonosporales</taxon>
        <taxon>Micromonosporaceae</taxon>
        <taxon>Mangrovihabitans</taxon>
    </lineage>
</organism>